<evidence type="ECO:0000313" key="1">
    <source>
        <dbReference type="EMBL" id="GJD92880.1"/>
    </source>
</evidence>
<dbReference type="EMBL" id="BPQP01000001">
    <property type="protein sequence ID" value="GJD92880.1"/>
    <property type="molecule type" value="Genomic_DNA"/>
</dbReference>
<dbReference type="RefSeq" id="WP_238241937.1">
    <property type="nucleotide sequence ID" value="NZ_BPQP01000001.1"/>
</dbReference>
<keyword evidence="2" id="KW-1185">Reference proteome</keyword>
<proteinExistence type="predicted"/>
<name>A0ABQ4RTK3_9HYPH</name>
<evidence type="ECO:0008006" key="3">
    <source>
        <dbReference type="Google" id="ProtNLM"/>
    </source>
</evidence>
<reference evidence="1" key="2">
    <citation type="submission" date="2021-08" db="EMBL/GenBank/DDBJ databases">
        <authorList>
            <person name="Tani A."/>
            <person name="Ola A."/>
            <person name="Ogura Y."/>
            <person name="Katsura K."/>
            <person name="Hayashi T."/>
        </authorList>
    </citation>
    <scope>NUCLEOTIDE SEQUENCE</scope>
    <source>
        <strain evidence="1">DSM 19015</strain>
    </source>
</reference>
<reference evidence="1" key="1">
    <citation type="journal article" date="2021" name="Front. Microbiol.">
        <title>Comprehensive Comparative Genomics and Phenotyping of Methylobacterium Species.</title>
        <authorList>
            <person name="Alessa O."/>
            <person name="Ogura Y."/>
            <person name="Fujitani Y."/>
            <person name="Takami H."/>
            <person name="Hayashi T."/>
            <person name="Sahin N."/>
            <person name="Tani A."/>
        </authorList>
    </citation>
    <scope>NUCLEOTIDE SEQUENCE</scope>
    <source>
        <strain evidence="1">DSM 19015</strain>
    </source>
</reference>
<organism evidence="1 2">
    <name type="scientific">Methylobacterium iners</name>
    <dbReference type="NCBI Taxonomy" id="418707"/>
    <lineage>
        <taxon>Bacteria</taxon>
        <taxon>Pseudomonadati</taxon>
        <taxon>Pseudomonadota</taxon>
        <taxon>Alphaproteobacteria</taxon>
        <taxon>Hyphomicrobiales</taxon>
        <taxon>Methylobacteriaceae</taxon>
        <taxon>Methylobacterium</taxon>
    </lineage>
</organism>
<gene>
    <name evidence="1" type="ORF">OCOJLMKI_0063</name>
</gene>
<comment type="caution">
    <text evidence="1">The sequence shown here is derived from an EMBL/GenBank/DDBJ whole genome shotgun (WGS) entry which is preliminary data.</text>
</comment>
<accession>A0ABQ4RTK3</accession>
<sequence>MTTVLLHPRSGVPYSELKAKARAMRAEHHSLEAIAAALDISRDTVRKWTADISCNPARHPRSGILYAELKAKARAMRTDGASIRKIAEALDVTDPGVLNWVRDMPCHRELTKANARKFYESRRIYPRGYSADGARLRQAGYSREERVRMVAEMARAGL</sequence>
<evidence type="ECO:0000313" key="2">
    <source>
        <dbReference type="Proteomes" id="UP001055125"/>
    </source>
</evidence>
<protein>
    <recommendedName>
        <fullName evidence="3">Transposase</fullName>
    </recommendedName>
</protein>
<dbReference type="Proteomes" id="UP001055125">
    <property type="component" value="Unassembled WGS sequence"/>
</dbReference>